<keyword evidence="2" id="KW-0521">NADP</keyword>
<evidence type="ECO:0000313" key="8">
    <source>
        <dbReference type="EMBL" id="GET32354.1"/>
    </source>
</evidence>
<evidence type="ECO:0000256" key="5">
    <source>
        <dbReference type="PIRSR" id="PIRSR000097-2"/>
    </source>
</evidence>
<dbReference type="PANTHER" id="PTHR43827:SF3">
    <property type="entry name" value="NADP-DEPENDENT OXIDOREDUCTASE DOMAIN-CONTAINING PROTEIN"/>
    <property type="match status" value="1"/>
</dbReference>
<name>A0A5M4AX56_9BACT</name>
<feature type="domain" description="NADP-dependent oxidoreductase" evidence="7">
    <location>
        <begin position="31"/>
        <end position="263"/>
    </location>
</feature>
<keyword evidence="3" id="KW-0560">Oxidoreductase</keyword>
<dbReference type="OrthoDB" id="9804790at2"/>
<organism evidence="8 9">
    <name type="scientific">Prolixibacter bellariivorans</name>
    <dbReference type="NCBI Taxonomy" id="314319"/>
    <lineage>
        <taxon>Bacteria</taxon>
        <taxon>Pseudomonadati</taxon>
        <taxon>Bacteroidota</taxon>
        <taxon>Bacteroidia</taxon>
        <taxon>Marinilabiliales</taxon>
        <taxon>Prolixibacteraceae</taxon>
        <taxon>Prolixibacter</taxon>
    </lineage>
</organism>
<evidence type="ECO:0000259" key="7">
    <source>
        <dbReference type="Pfam" id="PF00248"/>
    </source>
</evidence>
<dbReference type="InterPro" id="IPR023210">
    <property type="entry name" value="NADP_OxRdtase_dom"/>
</dbReference>
<comment type="caution">
    <text evidence="8">The sequence shown here is derived from an EMBL/GenBank/DDBJ whole genome shotgun (WGS) entry which is preliminary data.</text>
</comment>
<dbReference type="Proteomes" id="UP000391834">
    <property type="component" value="Unassembled WGS sequence"/>
</dbReference>
<accession>A0A5M4AX56</accession>
<feature type="binding site" evidence="5">
    <location>
        <position position="113"/>
    </location>
    <ligand>
        <name>substrate</name>
    </ligand>
</feature>
<feature type="site" description="Lowers pKa of active site Tyr" evidence="6">
    <location>
        <position position="80"/>
    </location>
</feature>
<feature type="active site" description="Proton donor" evidence="4">
    <location>
        <position position="55"/>
    </location>
</feature>
<keyword evidence="9" id="KW-1185">Reference proteome</keyword>
<dbReference type="EMBL" id="BLAX01000001">
    <property type="protein sequence ID" value="GET32354.1"/>
    <property type="molecule type" value="Genomic_DNA"/>
</dbReference>
<evidence type="ECO:0000313" key="9">
    <source>
        <dbReference type="Proteomes" id="UP000391834"/>
    </source>
</evidence>
<dbReference type="PANTHER" id="PTHR43827">
    <property type="entry name" value="2,5-DIKETO-D-GLUCONIC ACID REDUCTASE"/>
    <property type="match status" value="1"/>
</dbReference>
<reference evidence="8 9" key="1">
    <citation type="submission" date="2019-10" db="EMBL/GenBank/DDBJ databases">
        <title>Prolixibacter strains distinguished by the presence of nitrate reductase genes were adept at nitrate-dependent anaerobic corrosion of metallic iron and carbon steel.</title>
        <authorList>
            <person name="Iino T."/>
            <person name="Shono N."/>
            <person name="Ito K."/>
            <person name="Nakamura R."/>
            <person name="Sueoka K."/>
            <person name="Harayama S."/>
            <person name="Ohkuma M."/>
        </authorList>
    </citation>
    <scope>NUCLEOTIDE SEQUENCE [LARGE SCALE GENOMIC DNA]</scope>
    <source>
        <strain evidence="8 9">JCM 13498</strain>
    </source>
</reference>
<evidence type="ECO:0000256" key="1">
    <source>
        <dbReference type="ARBA" id="ARBA00007905"/>
    </source>
</evidence>
<dbReference type="PROSITE" id="PS00063">
    <property type="entry name" value="ALDOKETO_REDUCTASE_3"/>
    <property type="match status" value="1"/>
</dbReference>
<dbReference type="InterPro" id="IPR044500">
    <property type="entry name" value="AKR5G"/>
</dbReference>
<dbReference type="Gene3D" id="3.20.20.100">
    <property type="entry name" value="NADP-dependent oxidoreductase domain"/>
    <property type="match status" value="1"/>
</dbReference>
<dbReference type="GO" id="GO:0016616">
    <property type="term" value="F:oxidoreductase activity, acting on the CH-OH group of donors, NAD or NADP as acceptor"/>
    <property type="evidence" value="ECO:0007669"/>
    <property type="project" value="UniProtKB-ARBA"/>
</dbReference>
<comment type="similarity">
    <text evidence="1">Belongs to the aldo/keto reductase family.</text>
</comment>
<protein>
    <submittedName>
        <fullName evidence="8">Glyoxal reductase</fullName>
    </submittedName>
</protein>
<dbReference type="AlphaFoldDB" id="A0A5M4AX56"/>
<sequence length="277" mass="31698">MDITDLQGTVTLSNQVEMPYFGLGVFQSEEGQEVMNAVKWAIEAGYRHVDTAALYRNEKGVGQAIRESGIGRKEIFVTSKVWNSDQGYDQTLKAFEISLNKLGFDYLDLYLVHWPVSGKYKDTWRALEKLYQDGKVRAIGVSNFMQHHLKDLVQDAEIMPMVNQVEFHPRLVQQDLVDFCLKNNVRHEAWSPLMQGKVLDLPEIKAIAEKYGKSTAQVILRWDLQKGVITIPKSVHRERIISNANIFDFSLSDEEMKTLDSLDKGERNGPDPNNFNF</sequence>
<dbReference type="InterPro" id="IPR036812">
    <property type="entry name" value="NAD(P)_OxRdtase_dom_sf"/>
</dbReference>
<dbReference type="RefSeq" id="WP_025863170.1">
    <property type="nucleotide sequence ID" value="NZ_BLAX01000001.1"/>
</dbReference>
<dbReference type="InterPro" id="IPR020471">
    <property type="entry name" value="AKR"/>
</dbReference>
<dbReference type="PROSITE" id="PS00798">
    <property type="entry name" value="ALDOKETO_REDUCTASE_1"/>
    <property type="match status" value="1"/>
</dbReference>
<evidence type="ECO:0000256" key="3">
    <source>
        <dbReference type="ARBA" id="ARBA00023002"/>
    </source>
</evidence>
<dbReference type="InterPro" id="IPR018170">
    <property type="entry name" value="Aldo/ket_reductase_CS"/>
</dbReference>
<dbReference type="SUPFAM" id="SSF51430">
    <property type="entry name" value="NAD(P)-linked oxidoreductase"/>
    <property type="match status" value="1"/>
</dbReference>
<dbReference type="FunFam" id="3.20.20.100:FF:000015">
    <property type="entry name" value="Oxidoreductase, aldo/keto reductase family"/>
    <property type="match status" value="1"/>
</dbReference>
<dbReference type="PRINTS" id="PR00069">
    <property type="entry name" value="ALDKETRDTASE"/>
</dbReference>
<dbReference type="CDD" id="cd19157">
    <property type="entry name" value="AKR_AKR5G1-3"/>
    <property type="match status" value="1"/>
</dbReference>
<dbReference type="PIRSF" id="PIRSF000097">
    <property type="entry name" value="AKR"/>
    <property type="match status" value="1"/>
</dbReference>
<gene>
    <name evidence="8" type="ORF">PbJCM13498_12170</name>
</gene>
<dbReference type="PROSITE" id="PS00062">
    <property type="entry name" value="ALDOKETO_REDUCTASE_2"/>
    <property type="match status" value="1"/>
</dbReference>
<proteinExistence type="inferred from homology"/>
<evidence type="ECO:0000256" key="4">
    <source>
        <dbReference type="PIRSR" id="PIRSR000097-1"/>
    </source>
</evidence>
<evidence type="ECO:0000256" key="2">
    <source>
        <dbReference type="ARBA" id="ARBA00022857"/>
    </source>
</evidence>
<dbReference type="Pfam" id="PF00248">
    <property type="entry name" value="Aldo_ket_red"/>
    <property type="match status" value="1"/>
</dbReference>
<evidence type="ECO:0000256" key="6">
    <source>
        <dbReference type="PIRSR" id="PIRSR000097-3"/>
    </source>
</evidence>